<evidence type="ECO:0000313" key="2">
    <source>
        <dbReference type="EMBL" id="KFE71144.1"/>
    </source>
</evidence>
<dbReference type="InterPro" id="IPR007899">
    <property type="entry name" value="CHAD_dom"/>
</dbReference>
<dbReference type="OrthoDB" id="9777271at2"/>
<dbReference type="EMBL" id="JMCB01000002">
    <property type="protein sequence ID" value="KFE71144.1"/>
    <property type="molecule type" value="Genomic_DNA"/>
</dbReference>
<gene>
    <name evidence="2" type="ORF">DB31_3274</name>
</gene>
<organism evidence="2 3">
    <name type="scientific">Hyalangium minutum</name>
    <dbReference type="NCBI Taxonomy" id="394096"/>
    <lineage>
        <taxon>Bacteria</taxon>
        <taxon>Pseudomonadati</taxon>
        <taxon>Myxococcota</taxon>
        <taxon>Myxococcia</taxon>
        <taxon>Myxococcales</taxon>
        <taxon>Cystobacterineae</taxon>
        <taxon>Archangiaceae</taxon>
        <taxon>Hyalangium</taxon>
    </lineage>
</organism>
<dbReference type="RefSeq" id="WP_044182732.1">
    <property type="nucleotide sequence ID" value="NZ_JMCB01000002.1"/>
</dbReference>
<dbReference type="SMART" id="SM00880">
    <property type="entry name" value="CHAD"/>
    <property type="match status" value="1"/>
</dbReference>
<dbReference type="PANTHER" id="PTHR39339">
    <property type="entry name" value="SLR1444 PROTEIN"/>
    <property type="match status" value="1"/>
</dbReference>
<keyword evidence="3" id="KW-1185">Reference proteome</keyword>
<sequence>MAPTSKKLARMTAVHGARKLTLHHLKRAAATVERLDDSRDTEALHDLRVELRHVRTYLRTYRKLFAGAVSAKSIEALRGFAHLTNPARDAEVHAAWLTQQSRARRSRSGAASRLRSNLTQHHAEHLQEIRERFTQDFPRLAHRLRRQVKRAKAPGKGRFGKYTAQKLRRLGQRLRQRLDRIQGPSDVERCHEARITAKRARYLLEPFEELHGAPKLLERLKALQDTLGDMHDLHVLTETLHGRSPELNSLASKAGRQLSSLYRQLQRRGFGKAGAQLDEAIAEGASTLRKAAKP</sequence>
<evidence type="ECO:0000259" key="1">
    <source>
        <dbReference type="PROSITE" id="PS51708"/>
    </source>
</evidence>
<dbReference type="AlphaFoldDB" id="A0A085WTY1"/>
<reference evidence="2 3" key="1">
    <citation type="submission" date="2014-04" db="EMBL/GenBank/DDBJ databases">
        <title>Genome assembly of Hyalangium minutum DSM 14724.</title>
        <authorList>
            <person name="Sharma G."/>
            <person name="Subramanian S."/>
        </authorList>
    </citation>
    <scope>NUCLEOTIDE SEQUENCE [LARGE SCALE GENOMIC DNA]</scope>
    <source>
        <strain evidence="2 3">DSM 14724</strain>
    </source>
</reference>
<dbReference type="STRING" id="394096.DB31_3274"/>
<dbReference type="Pfam" id="PF05235">
    <property type="entry name" value="CHAD"/>
    <property type="match status" value="1"/>
</dbReference>
<dbReference type="PROSITE" id="PS51708">
    <property type="entry name" value="CHAD"/>
    <property type="match status" value="1"/>
</dbReference>
<dbReference type="Proteomes" id="UP000028725">
    <property type="component" value="Unassembled WGS sequence"/>
</dbReference>
<evidence type="ECO:0000313" key="3">
    <source>
        <dbReference type="Proteomes" id="UP000028725"/>
    </source>
</evidence>
<dbReference type="InterPro" id="IPR038186">
    <property type="entry name" value="CHAD_dom_sf"/>
</dbReference>
<name>A0A085WTY1_9BACT</name>
<proteinExistence type="predicted"/>
<comment type="caution">
    <text evidence="2">The sequence shown here is derived from an EMBL/GenBank/DDBJ whole genome shotgun (WGS) entry which is preliminary data.</text>
</comment>
<dbReference type="PANTHER" id="PTHR39339:SF1">
    <property type="entry name" value="CHAD DOMAIN-CONTAINING PROTEIN"/>
    <property type="match status" value="1"/>
</dbReference>
<accession>A0A085WTY1</accession>
<dbReference type="Gene3D" id="1.40.20.10">
    <property type="entry name" value="CHAD domain"/>
    <property type="match status" value="1"/>
</dbReference>
<protein>
    <submittedName>
        <fullName evidence="2">Adenylate cyclase</fullName>
    </submittedName>
</protein>
<feature type="domain" description="CHAD" evidence="1">
    <location>
        <begin position="10"/>
        <end position="286"/>
    </location>
</feature>